<reference evidence="2" key="1">
    <citation type="submission" date="2015-03" db="EMBL/GenBank/DDBJ databases">
        <authorList>
            <consortium name="Pathogen Informatics"/>
        </authorList>
    </citation>
    <scope>NUCLEOTIDE SEQUENCE [LARGE SCALE GENOMIC DNA]</scope>
    <source>
        <strain evidence="2">N09902308</strain>
    </source>
</reference>
<evidence type="ECO:0000313" key="2">
    <source>
        <dbReference type="Proteomes" id="UP000039021"/>
    </source>
</evidence>
<evidence type="ECO:0000313" key="1">
    <source>
        <dbReference type="EMBL" id="CPB24485.1"/>
    </source>
</evidence>
<gene>
    <name evidence="1" type="ORF">ERS007739_05144</name>
</gene>
<dbReference type="AlphaFoldDB" id="A0A916PDL4"/>
<dbReference type="EMBL" id="CSBK01003795">
    <property type="protein sequence ID" value="CPB24485.1"/>
    <property type="molecule type" value="Genomic_DNA"/>
</dbReference>
<name>A0A916PDL4_MYCTX</name>
<accession>A0A916PDL4</accession>
<protein>
    <submittedName>
        <fullName evidence="1">Uncharacterized protein</fullName>
    </submittedName>
</protein>
<organism evidence="1 2">
    <name type="scientific">Mycobacterium tuberculosis</name>
    <dbReference type="NCBI Taxonomy" id="1773"/>
    <lineage>
        <taxon>Bacteria</taxon>
        <taxon>Bacillati</taxon>
        <taxon>Actinomycetota</taxon>
        <taxon>Actinomycetes</taxon>
        <taxon>Mycobacteriales</taxon>
        <taxon>Mycobacteriaceae</taxon>
        <taxon>Mycobacterium</taxon>
        <taxon>Mycobacterium tuberculosis complex</taxon>
    </lineage>
</organism>
<proteinExistence type="predicted"/>
<comment type="caution">
    <text evidence="1">The sequence shown here is derived from an EMBL/GenBank/DDBJ whole genome shotgun (WGS) entry which is preliminary data.</text>
</comment>
<sequence length="45" mass="4817">MATHDRALSDLVFLDVVEVFRCVAAGPVVDAFVGVGTFNRLGLHT</sequence>
<dbReference type="Proteomes" id="UP000039021">
    <property type="component" value="Unassembled WGS sequence"/>
</dbReference>